<dbReference type="Pfam" id="PF07589">
    <property type="entry name" value="PEP-CTERM"/>
    <property type="match status" value="1"/>
</dbReference>
<gene>
    <name evidence="3" type="ORF">ACFQ2T_12750</name>
</gene>
<evidence type="ECO:0000259" key="2">
    <source>
        <dbReference type="Pfam" id="PF07589"/>
    </source>
</evidence>
<dbReference type="Proteomes" id="UP001597206">
    <property type="component" value="Unassembled WGS sequence"/>
</dbReference>
<evidence type="ECO:0000256" key="1">
    <source>
        <dbReference type="SAM" id="SignalP"/>
    </source>
</evidence>
<dbReference type="InterPro" id="IPR013424">
    <property type="entry name" value="Ice-binding_C"/>
</dbReference>
<protein>
    <submittedName>
        <fullName evidence="3">PEP-CTERM sorting domain-containing protein</fullName>
    </submittedName>
</protein>
<evidence type="ECO:0000313" key="3">
    <source>
        <dbReference type="EMBL" id="MFD1123382.1"/>
    </source>
</evidence>
<reference evidence="4" key="1">
    <citation type="journal article" date="2019" name="Int. J. Syst. Evol. Microbiol.">
        <title>The Global Catalogue of Microorganisms (GCM) 10K type strain sequencing project: providing services to taxonomists for standard genome sequencing and annotation.</title>
        <authorList>
            <consortium name="The Broad Institute Genomics Platform"/>
            <consortium name="The Broad Institute Genome Sequencing Center for Infectious Disease"/>
            <person name="Wu L."/>
            <person name="Ma J."/>
        </authorList>
    </citation>
    <scope>NUCLEOTIDE SEQUENCE [LARGE SCALE GENOMIC DNA]</scope>
    <source>
        <strain evidence="4">CCUG 58411</strain>
    </source>
</reference>
<proteinExistence type="predicted"/>
<dbReference type="EMBL" id="JBHTLN010000002">
    <property type="protein sequence ID" value="MFD1123382.1"/>
    <property type="molecule type" value="Genomic_DNA"/>
</dbReference>
<organism evidence="3 4">
    <name type="scientific">Methylophilus flavus</name>
    <dbReference type="NCBI Taxonomy" id="640084"/>
    <lineage>
        <taxon>Bacteria</taxon>
        <taxon>Pseudomonadati</taxon>
        <taxon>Pseudomonadota</taxon>
        <taxon>Betaproteobacteria</taxon>
        <taxon>Nitrosomonadales</taxon>
        <taxon>Methylophilaceae</taxon>
        <taxon>Methylophilus</taxon>
    </lineage>
</organism>
<accession>A0ABW3PCI7</accession>
<feature type="chain" id="PRO_5046675783" evidence="1">
    <location>
        <begin position="24"/>
        <end position="217"/>
    </location>
</feature>
<keyword evidence="4" id="KW-1185">Reference proteome</keyword>
<comment type="caution">
    <text evidence="3">The sequence shown here is derived from an EMBL/GenBank/DDBJ whole genome shotgun (WGS) entry which is preliminary data.</text>
</comment>
<feature type="signal peptide" evidence="1">
    <location>
        <begin position="1"/>
        <end position="23"/>
    </location>
</feature>
<keyword evidence="1" id="KW-0732">Signal</keyword>
<name>A0ABW3PCI7_9PROT</name>
<sequence>MHMKIKILMTTLVLAGLVGNANATALAVNTSTAPVDIVGSYFGGTLLDTATTAISNASYNGTARSAVYSTASGLDFYYQFTSEESSQNGIHRFAAFDFSSLGASSVDVFQTATSFGIFTTGTETSDNADRSLAGVIGFNFIPVGLGDIQPGTTSYIQIIRTNATNYQPGNFVISNGIGSNADGFATSAVPEASTSLMVLSGLGLMGLIGARRSKKTS</sequence>
<dbReference type="RefSeq" id="WP_379034997.1">
    <property type="nucleotide sequence ID" value="NZ_JBHTLN010000002.1"/>
</dbReference>
<evidence type="ECO:0000313" key="4">
    <source>
        <dbReference type="Proteomes" id="UP001597206"/>
    </source>
</evidence>
<feature type="domain" description="Ice-binding protein C-terminal" evidence="2">
    <location>
        <begin position="188"/>
        <end position="212"/>
    </location>
</feature>